<dbReference type="CDD" id="cd02440">
    <property type="entry name" value="AdoMet_MTases"/>
    <property type="match status" value="1"/>
</dbReference>
<organism evidence="5 6">
    <name type="scientific">Thecamonas trahens ATCC 50062</name>
    <dbReference type="NCBI Taxonomy" id="461836"/>
    <lineage>
        <taxon>Eukaryota</taxon>
        <taxon>Apusozoa</taxon>
        <taxon>Apusomonadida</taxon>
        <taxon>Apusomonadidae</taxon>
        <taxon>Thecamonas</taxon>
    </lineage>
</organism>
<evidence type="ECO:0000313" key="5">
    <source>
        <dbReference type="EMBL" id="KNC49229.1"/>
    </source>
</evidence>
<dbReference type="Pfam" id="PF08242">
    <property type="entry name" value="Methyltransf_12"/>
    <property type="match status" value="1"/>
</dbReference>
<dbReference type="AlphaFoldDB" id="A0A0L0DA47"/>
<dbReference type="GO" id="GO:0008168">
    <property type="term" value="F:methyltransferase activity"/>
    <property type="evidence" value="ECO:0007669"/>
    <property type="project" value="UniProtKB-KW"/>
</dbReference>
<gene>
    <name evidence="5" type="ORF">AMSG_05218</name>
</gene>
<reference evidence="5 6" key="1">
    <citation type="submission" date="2010-05" db="EMBL/GenBank/DDBJ databases">
        <title>The Genome Sequence of Thecamonas trahens ATCC 50062.</title>
        <authorList>
            <consortium name="The Broad Institute Genome Sequencing Platform"/>
            <person name="Russ C."/>
            <person name="Cuomo C."/>
            <person name="Shea T."/>
            <person name="Young S.K."/>
            <person name="Zeng Q."/>
            <person name="Koehrsen M."/>
            <person name="Haas B."/>
            <person name="Borodovsky M."/>
            <person name="Guigo R."/>
            <person name="Alvarado L."/>
            <person name="Berlin A."/>
            <person name="Bochicchio J."/>
            <person name="Borenstein D."/>
            <person name="Chapman S."/>
            <person name="Chen Z."/>
            <person name="Freedman E."/>
            <person name="Gellesch M."/>
            <person name="Goldberg J."/>
            <person name="Griggs A."/>
            <person name="Gujja S."/>
            <person name="Heilman E."/>
            <person name="Heiman D."/>
            <person name="Hepburn T."/>
            <person name="Howarth C."/>
            <person name="Jen D."/>
            <person name="Larson L."/>
            <person name="Mehta T."/>
            <person name="Park D."/>
            <person name="Pearson M."/>
            <person name="Roberts A."/>
            <person name="Saif S."/>
            <person name="Shenoy N."/>
            <person name="Sisk P."/>
            <person name="Stolte C."/>
            <person name="Sykes S."/>
            <person name="Thomson T."/>
            <person name="Walk T."/>
            <person name="White J."/>
            <person name="Yandava C."/>
            <person name="Burger G."/>
            <person name="Gray M.W."/>
            <person name="Holland P.W.H."/>
            <person name="King N."/>
            <person name="Lang F.B.F."/>
            <person name="Roger A.J."/>
            <person name="Ruiz-Trillo I."/>
            <person name="Lander E."/>
            <person name="Nusbaum C."/>
        </authorList>
    </citation>
    <scope>NUCLEOTIDE SEQUENCE [LARGE SCALE GENOMIC DNA]</scope>
    <source>
        <strain evidence="5 6">ATCC 50062</strain>
    </source>
</reference>
<dbReference type="GO" id="GO:0032259">
    <property type="term" value="P:methylation"/>
    <property type="evidence" value="ECO:0007669"/>
    <property type="project" value="UniProtKB-KW"/>
</dbReference>
<dbReference type="PANTHER" id="PTHR43464">
    <property type="entry name" value="METHYLTRANSFERASE"/>
    <property type="match status" value="1"/>
</dbReference>
<evidence type="ECO:0000313" key="6">
    <source>
        <dbReference type="Proteomes" id="UP000054408"/>
    </source>
</evidence>
<proteinExistence type="predicted"/>
<keyword evidence="1" id="KW-0489">Methyltransferase</keyword>
<dbReference type="RefSeq" id="XP_013757947.1">
    <property type="nucleotide sequence ID" value="XM_013902493.1"/>
</dbReference>
<evidence type="ECO:0000259" key="4">
    <source>
        <dbReference type="Pfam" id="PF08242"/>
    </source>
</evidence>
<accession>A0A0L0DA47</accession>
<sequence length="194" mass="20545">MSFDGEAAGWADDPAVKAMDDLFLSTMRELAAAGKLTTGGVRMLDYGCGPGSKSFALLLADDDAIRPREVVAVDISEPMLAALADLKAKIEADHGPLPLEALHVDPAPRQIAALASFDVIAPGYVLHHIGPDIEDEVYATLAGALAEDGWLVASEFDDDAHANSGAIVGKLAAQGLDQIEIIRPEFDMEILYDF</sequence>
<dbReference type="InterPro" id="IPR029063">
    <property type="entry name" value="SAM-dependent_MTases_sf"/>
</dbReference>
<dbReference type="PANTHER" id="PTHR43464:SF19">
    <property type="entry name" value="UBIQUINONE BIOSYNTHESIS O-METHYLTRANSFERASE, MITOCHONDRIAL"/>
    <property type="match status" value="1"/>
</dbReference>
<dbReference type="EMBL" id="GL349454">
    <property type="protein sequence ID" value="KNC49229.1"/>
    <property type="molecule type" value="Genomic_DNA"/>
</dbReference>
<name>A0A0L0DA47_THETB</name>
<keyword evidence="2" id="KW-0808">Transferase</keyword>
<evidence type="ECO:0000256" key="3">
    <source>
        <dbReference type="ARBA" id="ARBA00022691"/>
    </source>
</evidence>
<dbReference type="Proteomes" id="UP000054408">
    <property type="component" value="Unassembled WGS sequence"/>
</dbReference>
<dbReference type="SUPFAM" id="SSF53335">
    <property type="entry name" value="S-adenosyl-L-methionine-dependent methyltransferases"/>
    <property type="match status" value="1"/>
</dbReference>
<keyword evidence="3" id="KW-0949">S-adenosyl-L-methionine</keyword>
<evidence type="ECO:0000256" key="2">
    <source>
        <dbReference type="ARBA" id="ARBA00022679"/>
    </source>
</evidence>
<dbReference type="Gene3D" id="3.40.50.150">
    <property type="entry name" value="Vaccinia Virus protein VP39"/>
    <property type="match status" value="1"/>
</dbReference>
<dbReference type="InterPro" id="IPR013217">
    <property type="entry name" value="Methyltransf_12"/>
</dbReference>
<dbReference type="GeneID" id="25564670"/>
<protein>
    <recommendedName>
        <fullName evidence="4">Methyltransferase type 12 domain-containing protein</fullName>
    </recommendedName>
</protein>
<keyword evidence="6" id="KW-1185">Reference proteome</keyword>
<evidence type="ECO:0000256" key="1">
    <source>
        <dbReference type="ARBA" id="ARBA00022603"/>
    </source>
</evidence>
<dbReference type="OrthoDB" id="66144at2759"/>
<feature type="domain" description="Methyltransferase type 12" evidence="4">
    <location>
        <begin position="44"/>
        <end position="151"/>
    </location>
</feature>